<organism evidence="1 2">
    <name type="scientific">Elysia crispata</name>
    <name type="common">lettuce slug</name>
    <dbReference type="NCBI Taxonomy" id="231223"/>
    <lineage>
        <taxon>Eukaryota</taxon>
        <taxon>Metazoa</taxon>
        <taxon>Spiralia</taxon>
        <taxon>Lophotrochozoa</taxon>
        <taxon>Mollusca</taxon>
        <taxon>Gastropoda</taxon>
        <taxon>Heterobranchia</taxon>
        <taxon>Euthyneura</taxon>
        <taxon>Panpulmonata</taxon>
        <taxon>Sacoglossa</taxon>
        <taxon>Placobranchoidea</taxon>
        <taxon>Plakobranchidae</taxon>
        <taxon>Elysia</taxon>
    </lineage>
</organism>
<protein>
    <recommendedName>
        <fullName evidence="3">MULE transposase domain-containing protein</fullName>
    </recommendedName>
</protein>
<proteinExistence type="predicted"/>
<name>A0AAE0ZNL5_9GAST</name>
<comment type="caution">
    <text evidence="1">The sequence shown here is derived from an EMBL/GenBank/DDBJ whole genome shotgun (WGS) entry which is preliminary data.</text>
</comment>
<accession>A0AAE0ZNL5</accession>
<dbReference type="AlphaFoldDB" id="A0AAE0ZNL5"/>
<evidence type="ECO:0000313" key="2">
    <source>
        <dbReference type="Proteomes" id="UP001283361"/>
    </source>
</evidence>
<evidence type="ECO:0008006" key="3">
    <source>
        <dbReference type="Google" id="ProtNLM"/>
    </source>
</evidence>
<dbReference type="EMBL" id="JAWDGP010003656">
    <property type="protein sequence ID" value="KAK3772146.1"/>
    <property type="molecule type" value="Genomic_DNA"/>
</dbReference>
<gene>
    <name evidence="1" type="ORF">RRG08_013692</name>
</gene>
<reference evidence="1" key="1">
    <citation type="journal article" date="2023" name="G3 (Bethesda)">
        <title>A reference genome for the long-term kleptoplast-retaining sea slug Elysia crispata morphotype clarki.</title>
        <authorList>
            <person name="Eastman K.E."/>
            <person name="Pendleton A.L."/>
            <person name="Shaikh M.A."/>
            <person name="Suttiyut T."/>
            <person name="Ogas R."/>
            <person name="Tomko P."/>
            <person name="Gavelis G."/>
            <person name="Widhalm J.R."/>
            <person name="Wisecaver J.H."/>
        </authorList>
    </citation>
    <scope>NUCLEOTIDE SEQUENCE</scope>
    <source>
        <strain evidence="1">ECLA1</strain>
    </source>
</reference>
<dbReference type="Proteomes" id="UP001283361">
    <property type="component" value="Unassembled WGS sequence"/>
</dbReference>
<keyword evidence="2" id="KW-1185">Reference proteome</keyword>
<evidence type="ECO:0000313" key="1">
    <source>
        <dbReference type="EMBL" id="KAK3772146.1"/>
    </source>
</evidence>
<sequence>MDVYVQFFQHITGRLHDAVTLPVIGSEEEKAMRTAIARAFPGPAPISCTRHICSNLKAFLADKVGLNNTNRNRIISELFAIVEDDRAVGDVSDRFRDPAQQIARKRFISPEQARLSSAH</sequence>